<keyword evidence="5 8" id="KW-0812">Transmembrane</keyword>
<dbReference type="InterPro" id="IPR011864">
    <property type="entry name" value="Phosphate_PstC"/>
</dbReference>
<feature type="transmembrane region" description="Helical" evidence="8">
    <location>
        <begin position="150"/>
        <end position="177"/>
    </location>
</feature>
<dbReference type="GO" id="GO:0006817">
    <property type="term" value="P:phosphate ion transport"/>
    <property type="evidence" value="ECO:0007669"/>
    <property type="project" value="UniProtKB-KW"/>
</dbReference>
<name>A0A100YVN9_TRASO</name>
<dbReference type="STRING" id="1299998.AUL39_06080"/>
<evidence type="ECO:0000256" key="3">
    <source>
        <dbReference type="ARBA" id="ARBA00022448"/>
    </source>
</evidence>
<dbReference type="NCBIfam" id="TIGR02138">
    <property type="entry name" value="phosphate_pstC"/>
    <property type="match status" value="1"/>
</dbReference>
<dbReference type="GO" id="GO:0005886">
    <property type="term" value="C:plasma membrane"/>
    <property type="evidence" value="ECO:0007669"/>
    <property type="project" value="UniProtKB-SubCell"/>
</dbReference>
<evidence type="ECO:0000256" key="5">
    <source>
        <dbReference type="ARBA" id="ARBA00022692"/>
    </source>
</evidence>
<keyword evidence="6 8" id="KW-1133">Transmembrane helix</keyword>
<evidence type="ECO:0000256" key="4">
    <source>
        <dbReference type="ARBA" id="ARBA00022475"/>
    </source>
</evidence>
<keyword evidence="7 8" id="KW-0472">Membrane</keyword>
<accession>A0A100YVN9</accession>
<keyword evidence="4 9" id="KW-1003">Cell membrane</keyword>
<sequence length="300" mass="31303">MAKRLMPKKQLEGVGLTLTGACVLLVALVVITLIFMVAQQGLSAFFVDGINFFSFISGTSWVPSDGVYGALPLIVTSFGVMLLATLFTLPIALGSAIFVVEVQPGFGRRVFQPLVELLMGIPSVVYGLIGLTVVNAAMRAIFGDAAGTGAGILSGGIVLAVMILPTVTTLSIDGLAAVPNEYREGSYALGCTRWQTVWHVVLRSAMPSLMTAVILGMTRAFGEALAVQMVIGGVEKVMPAGLLSPAATLTTALTSGFSNATTGSIQYHALWALGLLLMAMSLVFILIIHVIGAKGAKNRD</sequence>
<comment type="function">
    <text evidence="9">Part of the binding-protein-dependent transport system for phosphate; probably responsible for the translocation of the substrate across the membrane.</text>
</comment>
<dbReference type="SUPFAM" id="SSF161098">
    <property type="entry name" value="MetI-like"/>
    <property type="match status" value="1"/>
</dbReference>
<dbReference type="EMBL" id="LOJF01000009">
    <property type="protein sequence ID" value="KUH58548.1"/>
    <property type="molecule type" value="Genomic_DNA"/>
</dbReference>
<evidence type="ECO:0000256" key="7">
    <source>
        <dbReference type="ARBA" id="ARBA00023136"/>
    </source>
</evidence>
<feature type="transmembrane region" description="Helical" evidence="8">
    <location>
        <begin position="12"/>
        <end position="36"/>
    </location>
</feature>
<feature type="domain" description="ABC transmembrane type-1" evidence="10">
    <location>
        <begin position="74"/>
        <end position="288"/>
    </location>
</feature>
<evidence type="ECO:0000256" key="1">
    <source>
        <dbReference type="ARBA" id="ARBA00004651"/>
    </source>
</evidence>
<proteinExistence type="inferred from homology"/>
<keyword evidence="12" id="KW-1185">Reference proteome</keyword>
<reference evidence="11 12" key="1">
    <citation type="submission" date="2015-12" db="EMBL/GenBank/DDBJ databases">
        <title>Draft Genome Sequence of Olsenella scatoligenes SK9K4T; a Producer of 3-Methylindole- (skatole) and 4-Methylphenol- (p-cresol) Isolated from Pig Feces.</title>
        <authorList>
            <person name="Li X."/>
            <person name="Borg B."/>
            <person name="Canibe N."/>
        </authorList>
    </citation>
    <scope>NUCLEOTIDE SEQUENCE [LARGE SCALE GENOMIC DNA]</scope>
    <source>
        <strain evidence="11 12">SK9K4</strain>
    </source>
</reference>
<comment type="caution">
    <text evidence="11">The sequence shown here is derived from an EMBL/GenBank/DDBJ whole genome shotgun (WGS) entry which is preliminary data.</text>
</comment>
<evidence type="ECO:0000256" key="2">
    <source>
        <dbReference type="ARBA" id="ARBA00007069"/>
    </source>
</evidence>
<dbReference type="InterPro" id="IPR000515">
    <property type="entry name" value="MetI-like"/>
</dbReference>
<evidence type="ECO:0000313" key="11">
    <source>
        <dbReference type="EMBL" id="KUH58548.1"/>
    </source>
</evidence>
<keyword evidence="9" id="KW-0592">Phosphate transport</keyword>
<feature type="transmembrane region" description="Helical" evidence="8">
    <location>
        <begin position="42"/>
        <end position="62"/>
    </location>
</feature>
<dbReference type="RefSeq" id="WP_059054697.1">
    <property type="nucleotide sequence ID" value="NZ_LOJF01000009.1"/>
</dbReference>
<dbReference type="Pfam" id="PF00528">
    <property type="entry name" value="BPD_transp_1"/>
    <property type="match status" value="1"/>
</dbReference>
<gene>
    <name evidence="11" type="ORF">AUL39_06080</name>
</gene>
<evidence type="ECO:0000313" key="12">
    <source>
        <dbReference type="Proteomes" id="UP000054078"/>
    </source>
</evidence>
<feature type="transmembrane region" description="Helical" evidence="8">
    <location>
        <begin position="117"/>
        <end position="138"/>
    </location>
</feature>
<evidence type="ECO:0000256" key="6">
    <source>
        <dbReference type="ARBA" id="ARBA00022989"/>
    </source>
</evidence>
<dbReference type="CDD" id="cd06261">
    <property type="entry name" value="TM_PBP2"/>
    <property type="match status" value="1"/>
</dbReference>
<dbReference type="InterPro" id="IPR051124">
    <property type="entry name" value="Phosphate_Transport_Permease"/>
</dbReference>
<feature type="transmembrane region" description="Helical" evidence="8">
    <location>
        <begin position="74"/>
        <end position="97"/>
    </location>
</feature>
<comment type="subcellular location">
    <subcellularLocation>
        <location evidence="1 8">Cell membrane</location>
        <topology evidence="1 8">Multi-pass membrane protein</topology>
    </subcellularLocation>
</comment>
<organism evidence="11 12">
    <name type="scientific">Tractidigestivibacter scatoligenes</name>
    <name type="common">Olsenella scatoligenes</name>
    <dbReference type="NCBI Taxonomy" id="1299998"/>
    <lineage>
        <taxon>Bacteria</taxon>
        <taxon>Bacillati</taxon>
        <taxon>Actinomycetota</taxon>
        <taxon>Coriobacteriia</taxon>
        <taxon>Coriobacteriales</taxon>
        <taxon>Atopobiaceae</taxon>
        <taxon>Tractidigestivibacter</taxon>
    </lineage>
</organism>
<dbReference type="PROSITE" id="PS50928">
    <property type="entry name" value="ABC_TM1"/>
    <property type="match status" value="1"/>
</dbReference>
<dbReference type="Gene3D" id="1.10.3720.10">
    <property type="entry name" value="MetI-like"/>
    <property type="match status" value="1"/>
</dbReference>
<keyword evidence="3 8" id="KW-0813">Transport</keyword>
<dbReference type="InterPro" id="IPR035906">
    <property type="entry name" value="MetI-like_sf"/>
</dbReference>
<dbReference type="AlphaFoldDB" id="A0A100YVN9"/>
<evidence type="ECO:0000259" key="10">
    <source>
        <dbReference type="PROSITE" id="PS50928"/>
    </source>
</evidence>
<evidence type="ECO:0000256" key="8">
    <source>
        <dbReference type="RuleBase" id="RU363032"/>
    </source>
</evidence>
<dbReference type="PANTHER" id="PTHR30425:SF2">
    <property type="entry name" value="ABC TRANSPORTER PERMEASE PROTEIN YQGH-RELATED"/>
    <property type="match status" value="1"/>
</dbReference>
<evidence type="ECO:0000256" key="9">
    <source>
        <dbReference type="RuleBase" id="RU363054"/>
    </source>
</evidence>
<dbReference type="GO" id="GO:0005315">
    <property type="term" value="F:phosphate transmembrane transporter activity"/>
    <property type="evidence" value="ECO:0007669"/>
    <property type="project" value="InterPro"/>
</dbReference>
<feature type="transmembrane region" description="Helical" evidence="8">
    <location>
        <begin position="269"/>
        <end position="291"/>
    </location>
</feature>
<dbReference type="PANTHER" id="PTHR30425">
    <property type="entry name" value="PHOSPHATE TRANSPORT SYSTEM PERMEASE PROTEIN PST"/>
    <property type="match status" value="1"/>
</dbReference>
<comment type="similarity">
    <text evidence="2 9">Belongs to the binding-protein-dependent transport system permease family. CysTW subfamily.</text>
</comment>
<protein>
    <recommendedName>
        <fullName evidence="9">Phosphate transport system permease protein</fullName>
    </recommendedName>
</protein>
<dbReference type="OrthoDB" id="9785113at2"/>
<feature type="transmembrane region" description="Helical" evidence="8">
    <location>
        <begin position="197"/>
        <end position="216"/>
    </location>
</feature>
<feature type="transmembrane region" description="Helical" evidence="8">
    <location>
        <begin position="237"/>
        <end position="257"/>
    </location>
</feature>
<dbReference type="Proteomes" id="UP000054078">
    <property type="component" value="Unassembled WGS sequence"/>
</dbReference>